<dbReference type="Pfam" id="PF13802">
    <property type="entry name" value="Gal_mutarotas_2"/>
    <property type="match status" value="1"/>
</dbReference>
<dbReference type="SUPFAM" id="SSF51011">
    <property type="entry name" value="Glycosyl hydrolase domain"/>
    <property type="match status" value="1"/>
</dbReference>
<reference evidence="6" key="2">
    <citation type="journal article" date="2021" name="PeerJ">
        <title>Extensive microbial diversity within the chicken gut microbiome revealed by metagenomics and culture.</title>
        <authorList>
            <person name="Gilroy R."/>
            <person name="Ravi A."/>
            <person name="Getino M."/>
            <person name="Pursley I."/>
            <person name="Horton D.L."/>
            <person name="Alikhan N.F."/>
            <person name="Baker D."/>
            <person name="Gharbi K."/>
            <person name="Hall N."/>
            <person name="Watson M."/>
            <person name="Adriaenssens E.M."/>
            <person name="Foster-Nyarko E."/>
            <person name="Jarju S."/>
            <person name="Secka A."/>
            <person name="Antonio M."/>
            <person name="Oren A."/>
            <person name="Chaudhuri R.R."/>
            <person name="La Ragione R."/>
            <person name="Hildebrand F."/>
            <person name="Pallen M.J."/>
        </authorList>
    </citation>
    <scope>NUCLEOTIDE SEQUENCE</scope>
    <source>
        <strain evidence="6">CHK183-6373</strain>
    </source>
</reference>
<evidence type="ECO:0000259" key="4">
    <source>
        <dbReference type="Pfam" id="PF13802"/>
    </source>
</evidence>
<dbReference type="GO" id="GO:0030246">
    <property type="term" value="F:carbohydrate binding"/>
    <property type="evidence" value="ECO:0007669"/>
    <property type="project" value="InterPro"/>
</dbReference>
<evidence type="ECO:0000256" key="2">
    <source>
        <dbReference type="RuleBase" id="RU361185"/>
    </source>
</evidence>
<feature type="domain" description="Glycosyl hydrolase family 31 C-terminal" evidence="5">
    <location>
        <begin position="573"/>
        <end position="655"/>
    </location>
</feature>
<comment type="caution">
    <text evidence="6">The sequence shown here is derived from an EMBL/GenBank/DDBJ whole genome shotgun (WGS) entry which is preliminary data.</text>
</comment>
<evidence type="ECO:0000313" key="7">
    <source>
        <dbReference type="Proteomes" id="UP000886884"/>
    </source>
</evidence>
<proteinExistence type="inferred from homology"/>
<dbReference type="PANTHER" id="PTHR43863:SF2">
    <property type="entry name" value="MALTASE-GLUCOAMYLASE"/>
    <property type="match status" value="1"/>
</dbReference>
<gene>
    <name evidence="6" type="ORF">IAA64_02660</name>
</gene>
<evidence type="ECO:0000259" key="5">
    <source>
        <dbReference type="Pfam" id="PF21365"/>
    </source>
</evidence>
<dbReference type="Gene3D" id="2.60.40.1760">
    <property type="entry name" value="glycosyl hydrolase (family 31)"/>
    <property type="match status" value="1"/>
</dbReference>
<dbReference type="InterPro" id="IPR048395">
    <property type="entry name" value="Glyco_hydro_31_C"/>
</dbReference>
<dbReference type="Proteomes" id="UP000886884">
    <property type="component" value="Unassembled WGS sequence"/>
</dbReference>
<accession>A0A9D1TBG1</accession>
<dbReference type="InterPro" id="IPR051816">
    <property type="entry name" value="Glycosyl_Hydrolase_31"/>
</dbReference>
<keyword evidence="2 6" id="KW-0378">Hydrolase</keyword>
<dbReference type="Gene3D" id="2.60.40.1180">
    <property type="entry name" value="Golgi alpha-mannosidase II"/>
    <property type="match status" value="1"/>
</dbReference>
<evidence type="ECO:0000256" key="1">
    <source>
        <dbReference type="ARBA" id="ARBA00007806"/>
    </source>
</evidence>
<dbReference type="GO" id="GO:0005975">
    <property type="term" value="P:carbohydrate metabolic process"/>
    <property type="evidence" value="ECO:0007669"/>
    <property type="project" value="InterPro"/>
</dbReference>
<sequence>MRYFERQGNQLIGRSLGETLVITPWGEDSLRVRSRLVQEVEDPRFALLDPMPTQNVEIHIEEERATLRCGKITARIEIQGWHKCMRLTFLGDGGEVLLRETDDGNALALRARKFEPILGGDFALTATFEAQEGEHLYGMGQYQEENLDWKGCTLELAHRNSQASVPFVLSSRGYGFLWHNPAIGEVSFGKNRTTWRAESTKQLDYWITAGNTPAQISLNYAKATGFAPMMPEYGLGFWQCKLRYWNQEQLLEVAREYKRRGLPINVIVCDFFHWPRMGDYRFDPEFFPDPAAMVRELKEMGIELMVSVWPQVAFTSENYSEMQQQGLLVRAEYGEQVGMRFVEDSMFFDATNPRAREYVWEKCKQNYYQYGVRLFWLDEAEPEYGTYDYKNYRYYLGSNQQVGNLYPQLYSRAFWDGMTQAGQQNPVNLVRCAWAGSQRYGALVWSGDVMCQWAYLRRQVCAGLSMGIAGLPWWTTDIGGFHQGNPQDPAFRELLIRWFQWGCYCPVMRLHGDRQPSVPVQRKDGTPMLNSGSDNEVWSFGEEAYPILVKYMKRREALREYVRGLMAEAHETGKPLLRAMFYEFPGEAALYDCKDQYMFGGKYLVAPVMEPGARERDVVLPAGCAWRNVDTGEIFAGGQRAVIPAPLDVIPVLERLEA</sequence>
<dbReference type="SUPFAM" id="SSF51445">
    <property type="entry name" value="(Trans)glycosidases"/>
    <property type="match status" value="1"/>
</dbReference>
<keyword evidence="2" id="KW-0326">Glycosidase</keyword>
<reference evidence="6" key="1">
    <citation type="submission" date="2020-10" db="EMBL/GenBank/DDBJ databases">
        <authorList>
            <person name="Gilroy R."/>
        </authorList>
    </citation>
    <scope>NUCLEOTIDE SEQUENCE</scope>
    <source>
        <strain evidence="6">CHK183-6373</strain>
    </source>
</reference>
<dbReference type="InterPro" id="IPR025887">
    <property type="entry name" value="Glyco_hydro_31_N_dom"/>
</dbReference>
<organism evidence="6 7">
    <name type="scientific">Candidatus Ornithocaccomicrobium faecavium</name>
    <dbReference type="NCBI Taxonomy" id="2840890"/>
    <lineage>
        <taxon>Bacteria</taxon>
        <taxon>Bacillati</taxon>
        <taxon>Bacillota</taxon>
        <taxon>Clostridia</taxon>
        <taxon>Candidatus Ornithocaccomicrobium</taxon>
    </lineage>
</organism>
<dbReference type="InterPro" id="IPR017853">
    <property type="entry name" value="GH"/>
</dbReference>
<feature type="domain" description="Glycoside hydrolase family 31 TIM barrel" evidence="3">
    <location>
        <begin position="228"/>
        <end position="561"/>
    </location>
</feature>
<dbReference type="Pfam" id="PF21365">
    <property type="entry name" value="Glyco_hydro_31_3rd"/>
    <property type="match status" value="1"/>
</dbReference>
<name>A0A9D1TBG1_9FIRM</name>
<evidence type="ECO:0000259" key="3">
    <source>
        <dbReference type="Pfam" id="PF01055"/>
    </source>
</evidence>
<dbReference type="EMBL" id="DVOT01000050">
    <property type="protein sequence ID" value="HIV26844.1"/>
    <property type="molecule type" value="Genomic_DNA"/>
</dbReference>
<protein>
    <submittedName>
        <fullName evidence="6">Glycoside hydrolase family 31 protein</fullName>
    </submittedName>
</protein>
<comment type="similarity">
    <text evidence="1 2">Belongs to the glycosyl hydrolase 31 family.</text>
</comment>
<evidence type="ECO:0000313" key="6">
    <source>
        <dbReference type="EMBL" id="HIV26844.1"/>
    </source>
</evidence>
<dbReference type="GO" id="GO:0004553">
    <property type="term" value="F:hydrolase activity, hydrolyzing O-glycosyl compounds"/>
    <property type="evidence" value="ECO:0007669"/>
    <property type="project" value="InterPro"/>
</dbReference>
<dbReference type="PANTHER" id="PTHR43863">
    <property type="entry name" value="HYDROLASE, PUTATIVE (AFU_ORTHOLOGUE AFUA_1G03140)-RELATED"/>
    <property type="match status" value="1"/>
</dbReference>
<dbReference type="InterPro" id="IPR000322">
    <property type="entry name" value="Glyco_hydro_31_TIM"/>
</dbReference>
<dbReference type="Gene3D" id="3.20.20.80">
    <property type="entry name" value="Glycosidases"/>
    <property type="match status" value="1"/>
</dbReference>
<dbReference type="SUPFAM" id="SSF74650">
    <property type="entry name" value="Galactose mutarotase-like"/>
    <property type="match status" value="1"/>
</dbReference>
<dbReference type="InterPro" id="IPR011013">
    <property type="entry name" value="Gal_mutarotase_sf_dom"/>
</dbReference>
<dbReference type="InterPro" id="IPR013780">
    <property type="entry name" value="Glyco_hydro_b"/>
</dbReference>
<feature type="domain" description="Glycoside hydrolase family 31 N-terminal" evidence="4">
    <location>
        <begin position="20"/>
        <end position="183"/>
    </location>
</feature>
<dbReference type="CDD" id="cd06591">
    <property type="entry name" value="GH31_xylosidase_XylS"/>
    <property type="match status" value="1"/>
</dbReference>
<dbReference type="CDD" id="cd14752">
    <property type="entry name" value="GH31_N"/>
    <property type="match status" value="1"/>
</dbReference>
<dbReference type="AlphaFoldDB" id="A0A9D1TBG1"/>
<dbReference type="Pfam" id="PF01055">
    <property type="entry name" value="Glyco_hydro_31_2nd"/>
    <property type="match status" value="1"/>
</dbReference>